<feature type="compositionally biased region" description="Low complexity" evidence="1">
    <location>
        <begin position="1097"/>
        <end position="1112"/>
    </location>
</feature>
<dbReference type="Gene3D" id="2.60.120.10">
    <property type="entry name" value="Jelly Rolls"/>
    <property type="match status" value="1"/>
</dbReference>
<name>A0A6J1LHX8_DROHY</name>
<accession>A0A6J1LHX8</accession>
<feature type="region of interest" description="Disordered" evidence="1">
    <location>
        <begin position="73"/>
        <end position="154"/>
    </location>
</feature>
<gene>
    <name evidence="3" type="primary">LOC111596685</name>
</gene>
<feature type="compositionally biased region" description="Basic and acidic residues" evidence="1">
    <location>
        <begin position="843"/>
        <end position="874"/>
    </location>
</feature>
<feature type="region of interest" description="Disordered" evidence="1">
    <location>
        <begin position="613"/>
        <end position="693"/>
    </location>
</feature>
<dbReference type="RefSeq" id="XP_023166759.2">
    <property type="nucleotide sequence ID" value="XM_023310991.2"/>
</dbReference>
<feature type="compositionally biased region" description="Basic and acidic residues" evidence="1">
    <location>
        <begin position="212"/>
        <end position="225"/>
    </location>
</feature>
<dbReference type="PANTHER" id="PTHR36812">
    <property type="entry name" value="NEUROFILAMENT TRIPLET M PROTEIN-LIKE PROTEIN"/>
    <property type="match status" value="1"/>
</dbReference>
<reference evidence="3" key="1">
    <citation type="submission" date="2025-08" db="UniProtKB">
        <authorList>
            <consortium name="RefSeq"/>
        </authorList>
    </citation>
    <scope>IDENTIFICATION</scope>
    <source>
        <strain evidence="3">15085-1641.00</strain>
        <tissue evidence="3">Whole body</tissue>
    </source>
</reference>
<dbReference type="GeneID" id="111596685"/>
<feature type="compositionally biased region" description="Basic and acidic residues" evidence="1">
    <location>
        <begin position="455"/>
        <end position="466"/>
    </location>
</feature>
<dbReference type="PANTHER" id="PTHR36812:SF9">
    <property type="entry name" value="MYB-LIKE PROTEIN X ISOFORM X1"/>
    <property type="match status" value="1"/>
</dbReference>
<feature type="compositionally biased region" description="Polar residues" evidence="1">
    <location>
        <begin position="431"/>
        <end position="452"/>
    </location>
</feature>
<feature type="compositionally biased region" description="Basic and acidic residues" evidence="1">
    <location>
        <begin position="931"/>
        <end position="975"/>
    </location>
</feature>
<organism evidence="2 3">
    <name type="scientific">Drosophila hydei</name>
    <name type="common">Fruit fly</name>
    <dbReference type="NCBI Taxonomy" id="7224"/>
    <lineage>
        <taxon>Eukaryota</taxon>
        <taxon>Metazoa</taxon>
        <taxon>Ecdysozoa</taxon>
        <taxon>Arthropoda</taxon>
        <taxon>Hexapoda</taxon>
        <taxon>Insecta</taxon>
        <taxon>Pterygota</taxon>
        <taxon>Neoptera</taxon>
        <taxon>Endopterygota</taxon>
        <taxon>Diptera</taxon>
        <taxon>Brachycera</taxon>
        <taxon>Muscomorpha</taxon>
        <taxon>Ephydroidea</taxon>
        <taxon>Drosophilidae</taxon>
        <taxon>Drosophila</taxon>
    </lineage>
</organism>
<protein>
    <submittedName>
        <fullName evidence="3">Mediator of RNA polymerase II transcription subunit 12-like</fullName>
    </submittedName>
</protein>
<feature type="compositionally biased region" description="Polar residues" evidence="1">
    <location>
        <begin position="821"/>
        <end position="842"/>
    </location>
</feature>
<feature type="region of interest" description="Disordered" evidence="1">
    <location>
        <begin position="431"/>
        <end position="484"/>
    </location>
</feature>
<feature type="compositionally biased region" description="Basic and acidic residues" evidence="1">
    <location>
        <begin position="882"/>
        <end position="921"/>
    </location>
</feature>
<dbReference type="Proteomes" id="UP000504633">
    <property type="component" value="Unplaced"/>
</dbReference>
<evidence type="ECO:0000313" key="3">
    <source>
        <dbReference type="RefSeq" id="XP_023166759.2"/>
    </source>
</evidence>
<feature type="compositionally biased region" description="Basic residues" evidence="1">
    <location>
        <begin position="1074"/>
        <end position="1083"/>
    </location>
</feature>
<feature type="compositionally biased region" description="Low complexity" evidence="1">
    <location>
        <begin position="136"/>
        <end position="145"/>
    </location>
</feature>
<sequence length="1379" mass="158098">MPKVSNNTMRELEDILNESETYADRLTAFLKLKTAPKPTSNAPLLICDMDMSFDFDVDLIKLPPKLQPAAAKDAIAAVPKEQPLREVTNQATAPHDPETKTESPTVSNTQENKEHTAPTSPASPAHVSGSGLSLTSPRRSISRRSGINVPGSDRLRRAALHRRSRSCGRRDLLKEFINVSRLSSNFEPPVSSTPAAENKDSVEPQQSKPKTPHTEFHQEQQEDRLSQVCNSQHAGLLTSQRSVSQDSNNKRRTYTIEMGPEPGQLLLSPSRKHSQNMSKANESLRQTRSRLAQYREQAELSATRLKILATDTPTRTLSHTQPNPEYIVPETQAQPMLQNLSNNALMAPFVVVPINSMLSVNTQQATTTPAAAPVDAAVQVKPAPTATMASRSIQTSCCPIAAQNLNEIMTDDDSEEERQSSQAALNLAATARNSNRQHNLRSRAQQFDNSMQLLDLHRSRSRDSRKRDKYKPRQTVLNKPSQPAINGEQFAYELARMSNYEILDLRKRNSLSRHRPLNGHRQQSTEQQQLLLDQHIEWEILRRNLEEPSKPDAVSSMSTTVTMSEYDMRATSPAAPPMDFRDNTLLERQQNSFMSQAKCSHISRRETLKKTFESPSMVPATPPADFRDNLMLPQQKTRRLRSRHREPPMSEDELLAVCTPPAQFRRSKSRQREKRHQPQVAPVPPPYHFNDMPETDLEEENQQQYRQQLLPETDLEEENQQQYRQQLLPETDLEEENQKQYRQQLLPETDLEEENQQQYRQQLLPPAHFNNEAQEISSFEEDVRIEEIMPDEQPSTSTFAQESMRLRTRRQLKRQEKQQQIENKTPQTNLQDKQETKLQGNQQREKENQKKELPERVLQEKLQMEKGNQKKQEKVMAIQENENEKELLENQRREEQEERQKQLDDKYKQDKAQAKKMEQQQKENLLLEQQQRMENEGLEKENLRQENEQSKQLKHKSKEEKHKEKQQLEQEKICQQEEPMLLPEQAPPEVFKKPKAPAPRSKASKNRQLKRELSMLRITVGNDTLPPGEHESDANITGVRRSKRGQVPLCNTWVHSVSDPFQFMRKLIDPPKKPSAKNSKKRAASTAVGGSSMINKTPLSSSTPTYTPAPRSNSTTSKRSKQLQPHQEKHQNAVLNDFDAISDISILSYRTDEEQPDEEAVMNVVEPTAMPIKRGHSKKTPADCSEASKETNKNDKDKKNKKPATIAVEQIPQEKEVMPPPDLECMPEFPSTSSFPNQSHEPSSETLMSWLCGARELPLDNTDVSEINTDSITISRAANLHFSKIDGVEYAFYHTEDRYSMGYMRFQPLQQRGMKRAKTNTLRFVALHGNFEFEILSPESKESYHDILYTGDTIEIKKGSRYNIKNRSDKVSVIMVYRR</sequence>
<evidence type="ECO:0000313" key="2">
    <source>
        <dbReference type="Proteomes" id="UP000504633"/>
    </source>
</evidence>
<feature type="compositionally biased region" description="Polar residues" evidence="1">
    <location>
        <begin position="1113"/>
        <end position="1125"/>
    </location>
</feature>
<feature type="region of interest" description="Disordered" evidence="1">
    <location>
        <begin position="1067"/>
        <end position="1135"/>
    </location>
</feature>
<feature type="compositionally biased region" description="Polar residues" evidence="1">
    <location>
        <begin position="184"/>
        <end position="195"/>
    </location>
</feature>
<feature type="region of interest" description="Disordered" evidence="1">
    <location>
        <begin position="184"/>
        <end position="229"/>
    </location>
</feature>
<evidence type="ECO:0000256" key="1">
    <source>
        <dbReference type="SAM" id="MobiDB-lite"/>
    </source>
</evidence>
<proteinExistence type="predicted"/>
<feature type="compositionally biased region" description="Polar residues" evidence="1">
    <location>
        <begin position="475"/>
        <end position="484"/>
    </location>
</feature>
<feature type="region of interest" description="Disordered" evidence="1">
    <location>
        <begin position="809"/>
        <end position="1040"/>
    </location>
</feature>
<feature type="compositionally biased region" description="Basic residues" evidence="1">
    <location>
        <begin position="665"/>
        <end position="677"/>
    </location>
</feature>
<feature type="compositionally biased region" description="Basic and acidic residues" evidence="1">
    <location>
        <begin position="1186"/>
        <end position="1198"/>
    </location>
</feature>
<dbReference type="KEGG" id="dhe:111596685"/>
<dbReference type="OMA" id="SHEPAWQ"/>
<keyword evidence="2" id="KW-1185">Reference proteome</keyword>
<feature type="region of interest" description="Disordered" evidence="1">
    <location>
        <begin position="1173"/>
        <end position="1204"/>
    </location>
</feature>
<dbReference type="OrthoDB" id="7872933at2759"/>
<dbReference type="InterPro" id="IPR014710">
    <property type="entry name" value="RmlC-like_jellyroll"/>
</dbReference>